<dbReference type="Gene3D" id="3.40.50.300">
    <property type="entry name" value="P-loop containing nucleotide triphosphate hydrolases"/>
    <property type="match status" value="1"/>
</dbReference>
<dbReference type="InterPro" id="IPR025302">
    <property type="entry name" value="DrrA1/2-like_C"/>
</dbReference>
<sequence>MTLIVAHLTKSFQNFLAVDNLNFIAEQGEIFGLIGQNGAGKTTTFRMILNLLAPSSGTINWSGQSIHALERDQIGYLPEERGLYPKMKVEDQLLFFGRLRGRSNHELKHDIDHWLERFELTDKRRSLTETLSKGNQQKVQLIASLIHKPRLLILDEPFSGLDPVNAGLLKEAIISLKQKGTVIIFSSHRMDHVEELCDHICLLKKGKSLFSGAIIDLKKQYGKINLTVRGPYSEKELRSLPGVVEITRKKDLFRLRLSSEEEARPIFQALAKDGFIERFSLDYLSLEELFKRKVAGADE</sequence>
<comment type="similarity">
    <text evidence="1">Belongs to the ABC transporter superfamily.</text>
</comment>
<evidence type="ECO:0000256" key="1">
    <source>
        <dbReference type="ARBA" id="ARBA00005417"/>
    </source>
</evidence>
<evidence type="ECO:0000256" key="2">
    <source>
        <dbReference type="ARBA" id="ARBA00022448"/>
    </source>
</evidence>
<reference evidence="6 7" key="1">
    <citation type="submission" date="2022-05" db="EMBL/GenBank/DDBJ databases">
        <title>Sporolactobacillus sp nov CPB3-1, isolated from tree bark (Mangifera indica L.).</title>
        <authorList>
            <person name="Phuengjayaem S."/>
            <person name="Tanasupawat S."/>
        </authorList>
    </citation>
    <scope>NUCLEOTIDE SEQUENCE [LARGE SCALE GENOMIC DNA]</scope>
    <source>
        <strain evidence="6 7">CPB3-1</strain>
    </source>
</reference>
<dbReference type="Proteomes" id="UP001203004">
    <property type="component" value="Unassembled WGS sequence"/>
</dbReference>
<comment type="caution">
    <text evidence="6">The sequence shown here is derived from an EMBL/GenBank/DDBJ whole genome shotgun (WGS) entry which is preliminary data.</text>
</comment>
<dbReference type="Pfam" id="PF00005">
    <property type="entry name" value="ABC_tran"/>
    <property type="match status" value="1"/>
</dbReference>
<dbReference type="PROSITE" id="PS50893">
    <property type="entry name" value="ABC_TRANSPORTER_2"/>
    <property type="match status" value="1"/>
</dbReference>
<evidence type="ECO:0000313" key="7">
    <source>
        <dbReference type="Proteomes" id="UP001203004"/>
    </source>
</evidence>
<dbReference type="PANTHER" id="PTHR42711:SF5">
    <property type="entry name" value="ABC TRANSPORTER ATP-BINDING PROTEIN NATA"/>
    <property type="match status" value="1"/>
</dbReference>
<dbReference type="InterPro" id="IPR027417">
    <property type="entry name" value="P-loop_NTPase"/>
</dbReference>
<keyword evidence="7" id="KW-1185">Reference proteome</keyword>
<dbReference type="InterPro" id="IPR003593">
    <property type="entry name" value="AAA+_ATPase"/>
</dbReference>
<feature type="domain" description="ABC transporter" evidence="5">
    <location>
        <begin position="3"/>
        <end position="230"/>
    </location>
</feature>
<keyword evidence="4 6" id="KW-0067">ATP-binding</keyword>
<dbReference type="SMART" id="SM00382">
    <property type="entry name" value="AAA"/>
    <property type="match status" value="1"/>
</dbReference>
<dbReference type="GO" id="GO:0005524">
    <property type="term" value="F:ATP binding"/>
    <property type="evidence" value="ECO:0007669"/>
    <property type="project" value="UniProtKB-KW"/>
</dbReference>
<evidence type="ECO:0000259" key="5">
    <source>
        <dbReference type="PROSITE" id="PS50893"/>
    </source>
</evidence>
<dbReference type="SUPFAM" id="SSF52540">
    <property type="entry name" value="P-loop containing nucleoside triphosphate hydrolases"/>
    <property type="match status" value="1"/>
</dbReference>
<accession>A0ABT0MCN9</accession>
<gene>
    <name evidence="6" type="ORF">M3N64_11990</name>
</gene>
<dbReference type="PROSITE" id="PS00211">
    <property type="entry name" value="ABC_TRANSPORTER_1"/>
    <property type="match status" value="1"/>
</dbReference>
<dbReference type="InterPro" id="IPR003439">
    <property type="entry name" value="ABC_transporter-like_ATP-bd"/>
</dbReference>
<protein>
    <submittedName>
        <fullName evidence="6">ABC transporter ATP-binding protein</fullName>
    </submittedName>
</protein>
<dbReference type="Pfam" id="PF13732">
    <property type="entry name" value="DrrA1-3_C"/>
    <property type="match status" value="1"/>
</dbReference>
<name>A0ABT0MCN9_9BACL</name>
<keyword evidence="2" id="KW-0813">Transport</keyword>
<dbReference type="InterPro" id="IPR017871">
    <property type="entry name" value="ABC_transporter-like_CS"/>
</dbReference>
<dbReference type="PANTHER" id="PTHR42711">
    <property type="entry name" value="ABC TRANSPORTER ATP-BINDING PROTEIN"/>
    <property type="match status" value="1"/>
</dbReference>
<dbReference type="InterPro" id="IPR050763">
    <property type="entry name" value="ABC_transporter_ATP-binding"/>
</dbReference>
<dbReference type="RefSeq" id="WP_249102579.1">
    <property type="nucleotide sequence ID" value="NZ_JAMAST010000018.1"/>
</dbReference>
<keyword evidence="3" id="KW-0547">Nucleotide-binding</keyword>
<proteinExistence type="inferred from homology"/>
<evidence type="ECO:0000256" key="4">
    <source>
        <dbReference type="ARBA" id="ARBA00022840"/>
    </source>
</evidence>
<dbReference type="EMBL" id="JAMAST010000018">
    <property type="protein sequence ID" value="MCL1632639.1"/>
    <property type="molecule type" value="Genomic_DNA"/>
</dbReference>
<organism evidence="6 7">
    <name type="scientific">Sporolactobacillus mangiferae</name>
    <dbReference type="NCBI Taxonomy" id="2940498"/>
    <lineage>
        <taxon>Bacteria</taxon>
        <taxon>Bacillati</taxon>
        <taxon>Bacillota</taxon>
        <taxon>Bacilli</taxon>
        <taxon>Bacillales</taxon>
        <taxon>Sporolactobacillaceae</taxon>
        <taxon>Sporolactobacillus</taxon>
    </lineage>
</organism>
<evidence type="ECO:0000313" key="6">
    <source>
        <dbReference type="EMBL" id="MCL1632639.1"/>
    </source>
</evidence>
<evidence type="ECO:0000256" key="3">
    <source>
        <dbReference type="ARBA" id="ARBA00022741"/>
    </source>
</evidence>